<keyword evidence="2" id="KW-1185">Reference proteome</keyword>
<reference evidence="1" key="1">
    <citation type="submission" date="2021-03" db="EMBL/GenBank/DDBJ databases">
        <authorList>
            <consortium name="DOE Joint Genome Institute"/>
            <person name="Ahrendt S."/>
            <person name="Looney B.P."/>
            <person name="Miyauchi S."/>
            <person name="Morin E."/>
            <person name="Drula E."/>
            <person name="Courty P.E."/>
            <person name="Chicoki N."/>
            <person name="Fauchery L."/>
            <person name="Kohler A."/>
            <person name="Kuo A."/>
            <person name="Labutti K."/>
            <person name="Pangilinan J."/>
            <person name="Lipzen A."/>
            <person name="Riley R."/>
            <person name="Andreopoulos W."/>
            <person name="He G."/>
            <person name="Johnson J."/>
            <person name="Barry K.W."/>
            <person name="Grigoriev I.V."/>
            <person name="Nagy L."/>
            <person name="Hibbett D."/>
            <person name="Henrissat B."/>
            <person name="Matheny P.B."/>
            <person name="Labbe J."/>
            <person name="Martin F."/>
        </authorList>
    </citation>
    <scope>NUCLEOTIDE SEQUENCE</scope>
    <source>
        <strain evidence="1">HHB10654</strain>
    </source>
</reference>
<reference evidence="1" key="2">
    <citation type="journal article" date="2022" name="New Phytol.">
        <title>Evolutionary transition to the ectomycorrhizal habit in the genomes of a hyperdiverse lineage of mushroom-forming fungi.</title>
        <authorList>
            <person name="Looney B."/>
            <person name="Miyauchi S."/>
            <person name="Morin E."/>
            <person name="Drula E."/>
            <person name="Courty P.E."/>
            <person name="Kohler A."/>
            <person name="Kuo A."/>
            <person name="LaButti K."/>
            <person name="Pangilinan J."/>
            <person name="Lipzen A."/>
            <person name="Riley R."/>
            <person name="Andreopoulos W."/>
            <person name="He G."/>
            <person name="Johnson J."/>
            <person name="Nolan M."/>
            <person name="Tritt A."/>
            <person name="Barry K.W."/>
            <person name="Grigoriev I.V."/>
            <person name="Nagy L.G."/>
            <person name="Hibbett D."/>
            <person name="Henrissat B."/>
            <person name="Matheny P.B."/>
            <person name="Labbe J."/>
            <person name="Martin F.M."/>
        </authorList>
    </citation>
    <scope>NUCLEOTIDE SEQUENCE</scope>
    <source>
        <strain evidence="1">HHB10654</strain>
    </source>
</reference>
<sequence length="206" mass="22327">MSTSVTTTASPVETSVTGSRDPPSTPFFSSGASPPIIVGFVAIGAFALGVITLCAWRRITGRDLLRVPQTRLTRLAGRLDLAGKPQIYEVVVDHASAEYMKWEDVVPFAAAVLQRPKLKDQPARPHAARGGPRQKAKEAQHDDAHLQIAVLLAMPSRSRPHGQTDHEPIPGTSADTENTDELAIGLLEVPWTKEPDQRPLARYPFG</sequence>
<accession>A0ACB8TED3</accession>
<gene>
    <name evidence="1" type="ORF">BV25DRAFT_1819884</name>
</gene>
<evidence type="ECO:0000313" key="1">
    <source>
        <dbReference type="EMBL" id="KAI0066788.1"/>
    </source>
</evidence>
<dbReference type="EMBL" id="MU277191">
    <property type="protein sequence ID" value="KAI0066788.1"/>
    <property type="molecule type" value="Genomic_DNA"/>
</dbReference>
<dbReference type="Proteomes" id="UP000814140">
    <property type="component" value="Unassembled WGS sequence"/>
</dbReference>
<name>A0ACB8TED3_9AGAM</name>
<evidence type="ECO:0000313" key="2">
    <source>
        <dbReference type="Proteomes" id="UP000814140"/>
    </source>
</evidence>
<organism evidence="1 2">
    <name type="scientific">Artomyces pyxidatus</name>
    <dbReference type="NCBI Taxonomy" id="48021"/>
    <lineage>
        <taxon>Eukaryota</taxon>
        <taxon>Fungi</taxon>
        <taxon>Dikarya</taxon>
        <taxon>Basidiomycota</taxon>
        <taxon>Agaricomycotina</taxon>
        <taxon>Agaricomycetes</taxon>
        <taxon>Russulales</taxon>
        <taxon>Auriscalpiaceae</taxon>
        <taxon>Artomyces</taxon>
    </lineage>
</organism>
<proteinExistence type="predicted"/>
<comment type="caution">
    <text evidence="1">The sequence shown here is derived from an EMBL/GenBank/DDBJ whole genome shotgun (WGS) entry which is preliminary data.</text>
</comment>
<protein>
    <submittedName>
        <fullName evidence="1">Uncharacterized protein</fullName>
    </submittedName>
</protein>